<feature type="transmembrane region" description="Helical" evidence="1">
    <location>
        <begin position="12"/>
        <end position="30"/>
    </location>
</feature>
<keyword evidence="1" id="KW-1133">Transmembrane helix</keyword>
<keyword evidence="1" id="KW-0472">Membrane</keyword>
<organism evidence="2 3">
    <name type="scientific">Amoebophilus asiaticus (strain 5a2)</name>
    <dbReference type="NCBI Taxonomy" id="452471"/>
    <lineage>
        <taxon>Bacteria</taxon>
        <taxon>Pseudomonadati</taxon>
        <taxon>Bacteroidota</taxon>
        <taxon>Cytophagia</taxon>
        <taxon>Cytophagales</taxon>
        <taxon>Amoebophilaceae</taxon>
        <taxon>Candidatus Amoebophilus</taxon>
    </lineage>
</organism>
<name>B3ER82_AMOA5</name>
<evidence type="ECO:0000313" key="3">
    <source>
        <dbReference type="Proteomes" id="UP000001227"/>
    </source>
</evidence>
<proteinExistence type="predicted"/>
<gene>
    <name evidence="2" type="ordered locus">Aasi_0297</name>
</gene>
<feature type="transmembrane region" description="Helical" evidence="1">
    <location>
        <begin position="252"/>
        <end position="269"/>
    </location>
</feature>
<dbReference type="AlphaFoldDB" id="B3ER82"/>
<reference evidence="2 3" key="1">
    <citation type="journal article" date="2010" name="J. Bacteriol.">
        <title>The genome of the amoeba symbiont 'Candidatus Amoebophilus asiaticus' reveals common mechanisms for host cell interaction among amoeba-associated bacteria.</title>
        <authorList>
            <person name="Schmitz-Esser S."/>
            <person name="Tischler P."/>
            <person name="Arnold R."/>
            <person name="Montanaro J."/>
            <person name="Wagner M."/>
            <person name="Rattei T."/>
            <person name="Horn M."/>
        </authorList>
    </citation>
    <scope>NUCLEOTIDE SEQUENCE [LARGE SCALE GENOMIC DNA]</scope>
    <source>
        <strain evidence="2 3">5a2</strain>
    </source>
</reference>
<dbReference type="Proteomes" id="UP000001227">
    <property type="component" value="Chromosome"/>
</dbReference>
<dbReference type="KEGG" id="aas:Aasi_0297"/>
<feature type="transmembrane region" description="Helical" evidence="1">
    <location>
        <begin position="126"/>
        <end position="149"/>
    </location>
</feature>
<evidence type="ECO:0000313" key="2">
    <source>
        <dbReference type="EMBL" id="ACE05734.1"/>
    </source>
</evidence>
<keyword evidence="3" id="KW-1185">Reference proteome</keyword>
<accession>B3ER82</accession>
<sequence length="430" mass="49476">MYTLPTPYKASISKYLLIFLLLLIPIYTYAIDTDTDTLKHTPLTEKSFILDHYGSPYATASWLRGSRNLLNELEDKYISDRAKDKFFIRWSTLVGNNLCNDLLMLFAHEVNGHGFRQRSFKKRVDGYELFLLFGGITSFFTPVNGLGAITHYNIFDELEERFTHTDKELLKIIAGNEANAVLANELLLKNFKAGSLDYRNYNLFFKAFTNLLGYIVIADNIILGDDILHYLSTLKHKHDSDKINLSTLRSSAAIFFLNPVLYVSIWSFYAHLFKKEKVFSIPRLTWKNIAYMPIIRIGLTPFGISYYLDNFINNQEKTFLISLNIGKSPFYTQYYGGIGCKTDELFTYKNYTLDLATNLWYQPKLVLEASDTLEDKSYWGGLIGIYNKLKVNSYLSLHGNILYKTSGFLEGMVAERGFIWQAGFCLSYTA</sequence>
<dbReference type="EMBL" id="CP001102">
    <property type="protein sequence ID" value="ACE05734.1"/>
    <property type="molecule type" value="Genomic_DNA"/>
</dbReference>
<evidence type="ECO:0000256" key="1">
    <source>
        <dbReference type="SAM" id="Phobius"/>
    </source>
</evidence>
<dbReference type="RefSeq" id="WP_012472497.1">
    <property type="nucleotide sequence ID" value="NC_010830.1"/>
</dbReference>
<protein>
    <submittedName>
        <fullName evidence="2">Uncharacterized protein</fullName>
    </submittedName>
</protein>
<dbReference type="HOGENOM" id="CLU_637193_0_0_10"/>
<dbReference type="STRING" id="452471.Aasi_0297"/>
<keyword evidence="1" id="KW-0812">Transmembrane</keyword>
<feature type="transmembrane region" description="Helical" evidence="1">
    <location>
        <begin position="211"/>
        <end position="231"/>
    </location>
</feature>